<dbReference type="Proteomes" id="UP001162131">
    <property type="component" value="Unassembled WGS sequence"/>
</dbReference>
<reference evidence="2" key="1">
    <citation type="submission" date="2021-09" db="EMBL/GenBank/DDBJ databases">
        <authorList>
            <consortium name="AG Swart"/>
            <person name="Singh M."/>
            <person name="Singh A."/>
            <person name="Seah K."/>
            <person name="Emmerich C."/>
        </authorList>
    </citation>
    <scope>NUCLEOTIDE SEQUENCE</scope>
    <source>
        <strain evidence="2">ATCC30299</strain>
    </source>
</reference>
<evidence type="ECO:0000313" key="2">
    <source>
        <dbReference type="EMBL" id="CAG9336324.1"/>
    </source>
</evidence>
<keyword evidence="3" id="KW-1185">Reference proteome</keyword>
<accession>A0AAU9KCT4</accession>
<evidence type="ECO:0000313" key="3">
    <source>
        <dbReference type="Proteomes" id="UP001162131"/>
    </source>
</evidence>
<dbReference type="EMBL" id="CAJZBQ010000064">
    <property type="protein sequence ID" value="CAG9336324.1"/>
    <property type="molecule type" value="Genomic_DNA"/>
</dbReference>
<evidence type="ECO:0008006" key="4">
    <source>
        <dbReference type="Google" id="ProtNLM"/>
    </source>
</evidence>
<proteinExistence type="predicted"/>
<name>A0AAU9KCT4_9CILI</name>
<keyword evidence="1" id="KW-0732">Signal</keyword>
<feature type="signal peptide" evidence="1">
    <location>
        <begin position="1"/>
        <end position="21"/>
    </location>
</feature>
<feature type="chain" id="PRO_5043493785" description="TNFR-Cys domain-containing protein" evidence="1">
    <location>
        <begin position="22"/>
        <end position="458"/>
    </location>
</feature>
<protein>
    <recommendedName>
        <fullName evidence="4">TNFR-Cys domain-containing protein</fullName>
    </recommendedName>
</protein>
<dbReference type="SUPFAM" id="SSF57184">
    <property type="entry name" value="Growth factor receptor domain"/>
    <property type="match status" value="1"/>
</dbReference>
<dbReference type="InterPro" id="IPR009030">
    <property type="entry name" value="Growth_fac_rcpt_cys_sf"/>
</dbReference>
<evidence type="ECO:0000256" key="1">
    <source>
        <dbReference type="SAM" id="SignalP"/>
    </source>
</evidence>
<dbReference type="AlphaFoldDB" id="A0AAU9KCT4"/>
<comment type="caution">
    <text evidence="2">The sequence shown here is derived from an EMBL/GenBank/DDBJ whole genome shotgun (WGS) entry which is preliminary data.</text>
</comment>
<organism evidence="2 3">
    <name type="scientific">Blepharisma stoltei</name>
    <dbReference type="NCBI Taxonomy" id="1481888"/>
    <lineage>
        <taxon>Eukaryota</taxon>
        <taxon>Sar</taxon>
        <taxon>Alveolata</taxon>
        <taxon>Ciliophora</taxon>
        <taxon>Postciliodesmatophora</taxon>
        <taxon>Heterotrichea</taxon>
        <taxon>Heterotrichida</taxon>
        <taxon>Blepharismidae</taxon>
        <taxon>Blepharisma</taxon>
    </lineage>
</organism>
<gene>
    <name evidence="2" type="ORF">BSTOLATCC_MIC66202</name>
</gene>
<sequence length="458" mass="48717">MLYSEPLNILIVLAFLSLAQGIDLSGDWKLTKLTAETLSLGFAEAQSGNSPYIAPDIYVNIDAYVSCSSISLAGGQAWSLTADATSILSSTSEYAFGFWVNFESTISNKVFQFGSFGAHYFVSSTTDGTLKVSFISATNMLDPVNDFSFTVPLNKWLFIMFHFTDNSGTVTLEVILPGTAPISKTSVSAFVAFTMPGGQFYFGMSVKGKFYRVVLTKTAIINASYDTVTLEDYSSNQEVQATPCTAGTCIDDICLQGMGKICLSSMQYCTACDGSGCTTCDPDSARDKGAYCQNCIDDGTTNELKNYHCCAIANKCVECSKKSTQCDICAAGYFLNDDSATSTSCLSCDSSCTTCLPGPNCYTCATTITQTGTNCRVDSFGFEVSVDLPNIVLDFAHPLKTGLSISSFTAASASGSNIPTATWTLVGCTAGLKQCKVGAPNVLESDLPITLNLEFTQA</sequence>